<dbReference type="Pfam" id="PF00072">
    <property type="entry name" value="Response_reg"/>
    <property type="match status" value="1"/>
</dbReference>
<dbReference type="PANTHER" id="PTHR48111">
    <property type="entry name" value="REGULATOR OF RPOS"/>
    <property type="match status" value="1"/>
</dbReference>
<dbReference type="PANTHER" id="PTHR48111:SF69">
    <property type="entry name" value="RESPONSE REGULATOR RECEIVER"/>
    <property type="match status" value="1"/>
</dbReference>
<name>A0A1J5QNR0_9ZZZZ</name>
<dbReference type="AlphaFoldDB" id="A0A1J5QNR0"/>
<reference evidence="4" key="1">
    <citation type="submission" date="2016-10" db="EMBL/GenBank/DDBJ databases">
        <title>Sequence of Gallionella enrichment culture.</title>
        <authorList>
            <person name="Poehlein A."/>
            <person name="Muehling M."/>
            <person name="Daniel R."/>
        </authorList>
    </citation>
    <scope>NUCLEOTIDE SEQUENCE</scope>
</reference>
<dbReference type="GO" id="GO:0000976">
    <property type="term" value="F:transcription cis-regulatory region binding"/>
    <property type="evidence" value="ECO:0007669"/>
    <property type="project" value="TreeGrafter"/>
</dbReference>
<feature type="domain" description="Response regulatory" evidence="2">
    <location>
        <begin position="2"/>
        <end position="122"/>
    </location>
</feature>
<evidence type="ECO:0000259" key="3">
    <source>
        <dbReference type="PROSITE" id="PS50930"/>
    </source>
</evidence>
<evidence type="ECO:0000259" key="2">
    <source>
        <dbReference type="PROSITE" id="PS50110"/>
    </source>
</evidence>
<comment type="caution">
    <text evidence="4">The sequence shown here is derived from an EMBL/GenBank/DDBJ whole genome shotgun (WGS) entry which is preliminary data.</text>
</comment>
<dbReference type="Pfam" id="PF04397">
    <property type="entry name" value="LytTR"/>
    <property type="match status" value="1"/>
</dbReference>
<dbReference type="InterPro" id="IPR001789">
    <property type="entry name" value="Sig_transdc_resp-reg_receiver"/>
</dbReference>
<dbReference type="SMART" id="SM00850">
    <property type="entry name" value="LytTR"/>
    <property type="match status" value="1"/>
</dbReference>
<dbReference type="GO" id="GO:0032993">
    <property type="term" value="C:protein-DNA complex"/>
    <property type="evidence" value="ECO:0007669"/>
    <property type="project" value="TreeGrafter"/>
</dbReference>
<dbReference type="InterPro" id="IPR007492">
    <property type="entry name" value="LytTR_DNA-bd_dom"/>
</dbReference>
<evidence type="ECO:0000256" key="1">
    <source>
        <dbReference type="ARBA" id="ARBA00023125"/>
    </source>
</evidence>
<proteinExistence type="predicted"/>
<dbReference type="PROSITE" id="PS50110">
    <property type="entry name" value="RESPONSE_REGULATORY"/>
    <property type="match status" value="1"/>
</dbReference>
<dbReference type="SMART" id="SM00448">
    <property type="entry name" value="REC"/>
    <property type="match status" value="1"/>
</dbReference>
<dbReference type="Gene3D" id="2.40.50.1020">
    <property type="entry name" value="LytTr DNA-binding domain"/>
    <property type="match status" value="1"/>
</dbReference>
<organism evidence="4">
    <name type="scientific">mine drainage metagenome</name>
    <dbReference type="NCBI Taxonomy" id="410659"/>
    <lineage>
        <taxon>unclassified sequences</taxon>
        <taxon>metagenomes</taxon>
        <taxon>ecological metagenomes</taxon>
    </lineage>
</organism>
<keyword evidence="1" id="KW-0238">DNA-binding</keyword>
<dbReference type="SUPFAM" id="SSF52172">
    <property type="entry name" value="CheY-like"/>
    <property type="match status" value="1"/>
</dbReference>
<dbReference type="GO" id="GO:0006355">
    <property type="term" value="P:regulation of DNA-templated transcription"/>
    <property type="evidence" value="ECO:0007669"/>
    <property type="project" value="TreeGrafter"/>
</dbReference>
<feature type="domain" description="HTH LytTR-type" evidence="3">
    <location>
        <begin position="145"/>
        <end position="258"/>
    </location>
</feature>
<dbReference type="PROSITE" id="PS50930">
    <property type="entry name" value="HTH_LYTTR"/>
    <property type="match status" value="1"/>
</dbReference>
<dbReference type="GO" id="GO:0000156">
    <property type="term" value="F:phosphorelay response regulator activity"/>
    <property type="evidence" value="ECO:0007669"/>
    <property type="project" value="TreeGrafter"/>
</dbReference>
<evidence type="ECO:0000313" key="4">
    <source>
        <dbReference type="EMBL" id="OIQ85032.1"/>
    </source>
</evidence>
<dbReference type="GO" id="GO:0005829">
    <property type="term" value="C:cytosol"/>
    <property type="evidence" value="ECO:0007669"/>
    <property type="project" value="TreeGrafter"/>
</dbReference>
<dbReference type="Gene3D" id="3.40.50.2300">
    <property type="match status" value="1"/>
</dbReference>
<protein>
    <submittedName>
        <fullName evidence="4">Sensory transduction protein LytR</fullName>
    </submittedName>
</protein>
<dbReference type="InterPro" id="IPR011006">
    <property type="entry name" value="CheY-like_superfamily"/>
</dbReference>
<accession>A0A1J5QNR0</accession>
<dbReference type="InterPro" id="IPR039420">
    <property type="entry name" value="WalR-like"/>
</dbReference>
<dbReference type="EMBL" id="MLJW01000573">
    <property type="protein sequence ID" value="OIQ85032.1"/>
    <property type="molecule type" value="Genomic_DNA"/>
</dbReference>
<sequence length="259" mass="28401">MKILIVDDEPLARTRLHRLLDELPECASSRIDEAGDVDSARQLMRVGSYELLLLDIQMPGASGLDFAADLVRRRPHAAALPAVVFVTAHDEHALAAFDHGAVDYLTKPVRRERLAQALERVGPLLARARAQGGGTADAANDAPALSVVERGALLRVPLAEVLYFRSDNKYTLLRTATRHHLIDTALGELEQRYAGRFVRTHRSALVAVDAIAGLEREALHACPAGDDNADWVVRVRGLSETLPISRRQLPVLRGLLRQS</sequence>
<gene>
    <name evidence="4" type="primary">lytR_4</name>
    <name evidence="4" type="ORF">GALL_331300</name>
</gene>